<feature type="transmembrane region" description="Helical" evidence="1">
    <location>
        <begin position="37"/>
        <end position="53"/>
    </location>
</feature>
<proteinExistence type="predicted"/>
<gene>
    <name evidence="2" type="ORF">J2Z31_000750</name>
</gene>
<accession>A0ABS4QUD8</accession>
<dbReference type="Proteomes" id="UP000730739">
    <property type="component" value="Unassembled WGS sequence"/>
</dbReference>
<evidence type="ECO:0000256" key="1">
    <source>
        <dbReference type="SAM" id="Phobius"/>
    </source>
</evidence>
<name>A0ABS4QUD8_9HYPH</name>
<keyword evidence="1" id="KW-0812">Transmembrane</keyword>
<protein>
    <submittedName>
        <fullName evidence="2">Membrane protein</fullName>
    </submittedName>
</protein>
<comment type="caution">
    <text evidence="2">The sequence shown here is derived from an EMBL/GenBank/DDBJ whole genome shotgun (WGS) entry which is preliminary data.</text>
</comment>
<evidence type="ECO:0000313" key="3">
    <source>
        <dbReference type="Proteomes" id="UP000730739"/>
    </source>
</evidence>
<dbReference type="EMBL" id="JAGILA010000001">
    <property type="protein sequence ID" value="MBP2234260.1"/>
    <property type="molecule type" value="Genomic_DNA"/>
</dbReference>
<organism evidence="2 3">
    <name type="scientific">Sinorhizobium kostiense</name>
    <dbReference type="NCBI Taxonomy" id="76747"/>
    <lineage>
        <taxon>Bacteria</taxon>
        <taxon>Pseudomonadati</taxon>
        <taxon>Pseudomonadota</taxon>
        <taxon>Alphaproteobacteria</taxon>
        <taxon>Hyphomicrobiales</taxon>
        <taxon>Rhizobiaceae</taxon>
        <taxon>Sinorhizobium/Ensifer group</taxon>
        <taxon>Sinorhizobium</taxon>
    </lineage>
</organism>
<keyword evidence="1" id="KW-0472">Membrane</keyword>
<feature type="transmembrane region" description="Helical" evidence="1">
    <location>
        <begin position="60"/>
        <end position="78"/>
    </location>
</feature>
<reference evidence="2 3" key="1">
    <citation type="submission" date="2021-03" db="EMBL/GenBank/DDBJ databases">
        <title>Genomic Encyclopedia of Type Strains, Phase IV (KMG-IV): sequencing the most valuable type-strain genomes for metagenomic binning, comparative biology and taxonomic classification.</title>
        <authorList>
            <person name="Goeker M."/>
        </authorList>
    </citation>
    <scope>NUCLEOTIDE SEQUENCE [LARGE SCALE GENOMIC DNA]</scope>
    <source>
        <strain evidence="2 3">DSM 13372</strain>
    </source>
</reference>
<evidence type="ECO:0000313" key="2">
    <source>
        <dbReference type="EMBL" id="MBP2234260.1"/>
    </source>
</evidence>
<keyword evidence="1" id="KW-1133">Transmembrane helix</keyword>
<keyword evidence="3" id="KW-1185">Reference proteome</keyword>
<dbReference type="InterPro" id="IPR017015">
    <property type="entry name" value="UCP033367_VanZ"/>
</dbReference>
<dbReference type="RefSeq" id="WP_209600514.1">
    <property type="nucleotide sequence ID" value="NZ_JAGILA010000001.1"/>
</dbReference>
<feature type="transmembrane region" description="Helical" evidence="1">
    <location>
        <begin position="90"/>
        <end position="108"/>
    </location>
</feature>
<sequence>MNFRRAVSILAWLLFGFIAYSTLSPIGMRPQIGNWVQLERFGAYGLLGFLYAVAYPKRPWLVLSLLLAAAIGLELLQAPSADRHARPSDVAVKMAGTACGIGAAWFFARFSRRFATKGCE</sequence>
<dbReference type="PIRSF" id="PIRSF033367">
    <property type="entry name" value="UCP033367_VanZ"/>
    <property type="match status" value="1"/>
</dbReference>